<evidence type="ECO:0000313" key="8">
    <source>
        <dbReference type="Proteomes" id="UP000036987"/>
    </source>
</evidence>
<dbReference type="Proteomes" id="UP000036987">
    <property type="component" value="Unassembled WGS sequence"/>
</dbReference>
<feature type="active site" description="Proton acceptor" evidence="4">
    <location>
        <position position="464"/>
    </location>
</feature>
<feature type="chain" id="PRO_5005528556" description="Beta-amylase" evidence="6">
    <location>
        <begin position="18"/>
        <end position="550"/>
    </location>
</feature>
<evidence type="ECO:0000256" key="4">
    <source>
        <dbReference type="PIRSR" id="PIRSR601554-1"/>
    </source>
</evidence>
<proteinExistence type="inferred from homology"/>
<dbReference type="SUPFAM" id="SSF51445">
    <property type="entry name" value="(Trans)glycosidases"/>
    <property type="match status" value="1"/>
</dbReference>
<dbReference type="EC" id="3.2.1.2" evidence="5"/>
<keyword evidence="5" id="KW-0378">Hydrolase</keyword>
<dbReference type="Pfam" id="PF01373">
    <property type="entry name" value="Glyco_hydro_14"/>
    <property type="match status" value="1"/>
</dbReference>
<dbReference type="OMA" id="CMNKQHR"/>
<name>A0A0K9Q568_ZOSMR</name>
<organism evidence="7 8">
    <name type="scientific">Zostera marina</name>
    <name type="common">Eelgrass</name>
    <dbReference type="NCBI Taxonomy" id="29655"/>
    <lineage>
        <taxon>Eukaryota</taxon>
        <taxon>Viridiplantae</taxon>
        <taxon>Streptophyta</taxon>
        <taxon>Embryophyta</taxon>
        <taxon>Tracheophyta</taxon>
        <taxon>Spermatophyta</taxon>
        <taxon>Magnoliopsida</taxon>
        <taxon>Liliopsida</taxon>
        <taxon>Zosteraceae</taxon>
        <taxon>Zostera</taxon>
    </lineage>
</organism>
<feature type="active site" description="Proton donor" evidence="4">
    <location>
        <position position="276"/>
    </location>
</feature>
<feature type="signal peptide" evidence="6">
    <location>
        <begin position="1"/>
        <end position="17"/>
    </location>
</feature>
<keyword evidence="2 5" id="KW-0119">Carbohydrate metabolism</keyword>
<keyword evidence="5" id="KW-0326">Glycosidase</keyword>
<gene>
    <name evidence="7" type="ORF">ZOSMA_101G00040</name>
</gene>
<dbReference type="AlphaFoldDB" id="A0A0K9Q568"/>
<evidence type="ECO:0000256" key="6">
    <source>
        <dbReference type="SAM" id="SignalP"/>
    </source>
</evidence>
<dbReference type="PRINTS" id="PR00750">
    <property type="entry name" value="BETAAMYLASE"/>
</dbReference>
<evidence type="ECO:0000256" key="2">
    <source>
        <dbReference type="ARBA" id="ARBA00023277"/>
    </source>
</evidence>
<dbReference type="InterPro" id="IPR001554">
    <property type="entry name" value="Glyco_hydro_14"/>
</dbReference>
<accession>A0A0K9Q568</accession>
<dbReference type="PANTHER" id="PTHR31352">
    <property type="entry name" value="BETA-AMYLASE 1, CHLOROPLASTIC"/>
    <property type="match status" value="1"/>
</dbReference>
<reference evidence="8" key="1">
    <citation type="journal article" date="2016" name="Nature">
        <title>The genome of the seagrass Zostera marina reveals angiosperm adaptation to the sea.</title>
        <authorList>
            <person name="Olsen J.L."/>
            <person name="Rouze P."/>
            <person name="Verhelst B."/>
            <person name="Lin Y.-C."/>
            <person name="Bayer T."/>
            <person name="Collen J."/>
            <person name="Dattolo E."/>
            <person name="De Paoli E."/>
            <person name="Dittami S."/>
            <person name="Maumus F."/>
            <person name="Michel G."/>
            <person name="Kersting A."/>
            <person name="Lauritano C."/>
            <person name="Lohaus R."/>
            <person name="Toepel M."/>
            <person name="Tonon T."/>
            <person name="Vanneste K."/>
            <person name="Amirebrahimi M."/>
            <person name="Brakel J."/>
            <person name="Bostroem C."/>
            <person name="Chovatia M."/>
            <person name="Grimwood J."/>
            <person name="Jenkins J.W."/>
            <person name="Jueterbock A."/>
            <person name="Mraz A."/>
            <person name="Stam W.T."/>
            <person name="Tice H."/>
            <person name="Bornberg-Bauer E."/>
            <person name="Green P.J."/>
            <person name="Pearson G.A."/>
            <person name="Procaccini G."/>
            <person name="Duarte C.M."/>
            <person name="Schmutz J."/>
            <person name="Reusch T.B.H."/>
            <person name="Van de Peer Y."/>
        </authorList>
    </citation>
    <scope>NUCLEOTIDE SEQUENCE [LARGE SCALE GENOMIC DNA]</scope>
    <source>
        <strain evidence="8">cv. Finnish</strain>
    </source>
</reference>
<dbReference type="OrthoDB" id="1660156at2759"/>
<keyword evidence="6" id="KW-0732">Signal</keyword>
<comment type="similarity">
    <text evidence="1 5">Belongs to the glycosyl hydrolase 14 family.</text>
</comment>
<evidence type="ECO:0000313" key="7">
    <source>
        <dbReference type="EMBL" id="KMZ76421.1"/>
    </source>
</evidence>
<protein>
    <recommendedName>
        <fullName evidence="5">Beta-amylase</fullName>
        <ecNumber evidence="5">3.2.1.2</ecNumber>
    </recommendedName>
</protein>
<evidence type="ECO:0000256" key="5">
    <source>
        <dbReference type="RuleBase" id="RU000509"/>
    </source>
</evidence>
<evidence type="ECO:0000256" key="1">
    <source>
        <dbReference type="ARBA" id="ARBA00005652"/>
    </source>
</evidence>
<keyword evidence="8" id="KW-1185">Reference proteome</keyword>
<dbReference type="GO" id="GO:0016161">
    <property type="term" value="F:beta-amylase activity"/>
    <property type="evidence" value="ECO:0000318"/>
    <property type="project" value="GO_Central"/>
</dbReference>
<dbReference type="EMBL" id="LFYR01000025">
    <property type="protein sequence ID" value="KMZ76421.1"/>
    <property type="molecule type" value="Genomic_DNA"/>
</dbReference>
<dbReference type="Gene3D" id="3.20.20.80">
    <property type="entry name" value="Glycosidases"/>
    <property type="match status" value="1"/>
</dbReference>
<dbReference type="GO" id="GO:0005983">
    <property type="term" value="P:starch catabolic process"/>
    <property type="evidence" value="ECO:0000318"/>
    <property type="project" value="GO_Central"/>
</dbReference>
<keyword evidence="3 5" id="KW-0624">Polysaccharide degradation</keyword>
<comment type="catalytic activity">
    <reaction evidence="5">
        <text>Hydrolysis of (1-&gt;4)-alpha-D-glucosidic linkages in polysaccharides so as to remove successive maltose units from the non-reducing ends of the chains.</text>
        <dbReference type="EC" id="3.2.1.2"/>
    </reaction>
</comment>
<comment type="caution">
    <text evidence="7">The sequence shown here is derived from an EMBL/GenBank/DDBJ whole genome shotgun (WGS) entry which is preliminary data.</text>
</comment>
<evidence type="ECO:0000256" key="3">
    <source>
        <dbReference type="ARBA" id="ARBA00023326"/>
    </source>
</evidence>
<sequence length="550" mass="59861">MAMNVLVMLSGTASASAVAAQAVPVREVFSFRSMATVKSMKTTHCMVLNGKSRVGFVVDSGLSMMSSLTKGVMHAVDAVRSLEAETHDDAVESGSKPIHPVVGGGRPELFVGLPLDTVSNGKTVNHVKAISAGLKALKLLGVDGVDVPVWWGVVEKENRGEYDWTSYLELAQMIQDAGLKIHVSLYFHASKFPGIPLPTWVSSIGDSDANIYFADKQGNRNKECLSFGVDNLPVLAGKTPLQVYGDFCKNFQTTFAAFMSNNTITDVSIGLGPGGELRYPSMPAKKTEGGGVGEFQCYDKHMLNQLQKNADECGNHYWGFCGPHDAPRYDESPDAGNFFKDNGGSWETPYGDFFLTWYSNQLLSHGERLLSMASSVFGSSPVTLSGKIPVAHTWYKTRAHSSEQTAGYHNTDKRDGYDAVADIFGRNSCRMILSGMEVAHDTQQALLDQIKKACQKHNVCVAGENSSISGEFTKIKDNISESSKVVSFTYQRMGATFFSPENWPRFTEFVRSIRQPELHSDDVATGGEGSIALRTTVLADNSSNRQMQSA</sequence>
<dbReference type="PANTHER" id="PTHR31352:SF3">
    <property type="entry name" value="INACTIVE BETA-AMYLASE 9"/>
    <property type="match status" value="1"/>
</dbReference>
<dbReference type="InterPro" id="IPR017853">
    <property type="entry name" value="GH"/>
</dbReference>